<dbReference type="InterPro" id="IPR006312">
    <property type="entry name" value="TatA/E"/>
</dbReference>
<feature type="transmembrane region" description="Helical" evidence="10">
    <location>
        <begin position="6"/>
        <end position="25"/>
    </location>
</feature>
<evidence type="ECO:0000256" key="4">
    <source>
        <dbReference type="ARBA" id="ARBA00022692"/>
    </source>
</evidence>
<sequence length="103" mass="11593">MSDYMLAFIQGSEWLIIGLAILLLFGAKKLPELARGLGKGIREFKKASSDIGDELNRPDYEDGYDRQGRRQRPIEDRPEKPAQAEVEEKSKAENVKSTSEPKA</sequence>
<dbReference type="Gene3D" id="1.20.5.3310">
    <property type="match status" value="1"/>
</dbReference>
<dbReference type="HAMAP" id="MF_00236">
    <property type="entry name" value="TatA_E"/>
    <property type="match status" value="1"/>
</dbReference>
<dbReference type="Pfam" id="PF02416">
    <property type="entry name" value="TatA_B_E"/>
    <property type="match status" value="1"/>
</dbReference>
<comment type="subcellular location">
    <subcellularLocation>
        <location evidence="1">Cell membrane</location>
        <topology evidence="1">Single-pass membrane protein</topology>
    </subcellularLocation>
</comment>
<keyword evidence="6 10" id="KW-1133">Transmembrane helix</keyword>
<keyword evidence="3" id="KW-1003">Cell membrane</keyword>
<evidence type="ECO:0000256" key="3">
    <source>
        <dbReference type="ARBA" id="ARBA00022475"/>
    </source>
</evidence>
<dbReference type="GO" id="GO:0043953">
    <property type="term" value="P:protein transport by the Tat complex"/>
    <property type="evidence" value="ECO:0007669"/>
    <property type="project" value="InterPro"/>
</dbReference>
<keyword evidence="4 10" id="KW-0812">Transmembrane</keyword>
<dbReference type="PANTHER" id="PTHR42982:SF1">
    <property type="entry name" value="SEC-INDEPENDENT PROTEIN TRANSLOCASE PROTEIN TATA"/>
    <property type="match status" value="1"/>
</dbReference>
<organism evidence="11">
    <name type="scientific">marine metagenome</name>
    <dbReference type="NCBI Taxonomy" id="408172"/>
    <lineage>
        <taxon>unclassified sequences</taxon>
        <taxon>metagenomes</taxon>
        <taxon>ecological metagenomes</taxon>
    </lineage>
</organism>
<evidence type="ECO:0008006" key="12">
    <source>
        <dbReference type="Google" id="ProtNLM"/>
    </source>
</evidence>
<dbReference type="AlphaFoldDB" id="A0A383BGN7"/>
<evidence type="ECO:0000256" key="1">
    <source>
        <dbReference type="ARBA" id="ARBA00004162"/>
    </source>
</evidence>
<keyword evidence="7" id="KW-0811">Translocation</keyword>
<keyword evidence="2" id="KW-0813">Transport</keyword>
<evidence type="ECO:0000256" key="2">
    <source>
        <dbReference type="ARBA" id="ARBA00022448"/>
    </source>
</evidence>
<evidence type="ECO:0000256" key="8">
    <source>
        <dbReference type="ARBA" id="ARBA00023136"/>
    </source>
</evidence>
<dbReference type="GO" id="GO:0005886">
    <property type="term" value="C:plasma membrane"/>
    <property type="evidence" value="ECO:0007669"/>
    <property type="project" value="UniProtKB-SubCell"/>
</dbReference>
<gene>
    <name evidence="11" type="ORF">METZ01_LOCUS472131</name>
</gene>
<name>A0A383BGN7_9ZZZZ</name>
<dbReference type="EMBL" id="UINC01200406">
    <property type="protein sequence ID" value="SVE19277.1"/>
    <property type="molecule type" value="Genomic_DNA"/>
</dbReference>
<keyword evidence="5" id="KW-0653">Protein transport</keyword>
<evidence type="ECO:0000256" key="7">
    <source>
        <dbReference type="ARBA" id="ARBA00023010"/>
    </source>
</evidence>
<proteinExistence type="inferred from homology"/>
<protein>
    <recommendedName>
        <fullName evidence="12">Sec-independent protein translocase protein TatA</fullName>
    </recommendedName>
</protein>
<feature type="region of interest" description="Disordered" evidence="9">
    <location>
        <begin position="51"/>
        <end position="103"/>
    </location>
</feature>
<evidence type="ECO:0000256" key="9">
    <source>
        <dbReference type="SAM" id="MobiDB-lite"/>
    </source>
</evidence>
<evidence type="ECO:0000256" key="5">
    <source>
        <dbReference type="ARBA" id="ARBA00022927"/>
    </source>
</evidence>
<accession>A0A383BGN7</accession>
<keyword evidence="8 10" id="KW-0472">Membrane</keyword>
<reference evidence="11" key="1">
    <citation type="submission" date="2018-05" db="EMBL/GenBank/DDBJ databases">
        <authorList>
            <person name="Lanie J.A."/>
            <person name="Ng W.-L."/>
            <person name="Kazmierczak K.M."/>
            <person name="Andrzejewski T.M."/>
            <person name="Davidsen T.M."/>
            <person name="Wayne K.J."/>
            <person name="Tettelin H."/>
            <person name="Glass J.I."/>
            <person name="Rusch D."/>
            <person name="Podicherti R."/>
            <person name="Tsui H.-C.T."/>
            <person name="Winkler M.E."/>
        </authorList>
    </citation>
    <scope>NUCLEOTIDE SEQUENCE</scope>
</reference>
<dbReference type="NCBIfam" id="TIGR01411">
    <property type="entry name" value="tatAE"/>
    <property type="match status" value="1"/>
</dbReference>
<evidence type="ECO:0000256" key="10">
    <source>
        <dbReference type="SAM" id="Phobius"/>
    </source>
</evidence>
<evidence type="ECO:0000313" key="11">
    <source>
        <dbReference type="EMBL" id="SVE19277.1"/>
    </source>
</evidence>
<dbReference type="PANTHER" id="PTHR42982">
    <property type="entry name" value="SEC-INDEPENDENT PROTEIN TRANSLOCASE PROTEIN TATA"/>
    <property type="match status" value="1"/>
</dbReference>
<dbReference type="InterPro" id="IPR003369">
    <property type="entry name" value="TatA/B/E"/>
</dbReference>
<evidence type="ECO:0000256" key="6">
    <source>
        <dbReference type="ARBA" id="ARBA00022989"/>
    </source>
</evidence>